<reference evidence="3" key="1">
    <citation type="journal article" date="2019" name="Int. J. Syst. Evol. Microbiol.">
        <title>The Global Catalogue of Microorganisms (GCM) 10K type strain sequencing project: providing services to taxonomists for standard genome sequencing and annotation.</title>
        <authorList>
            <consortium name="The Broad Institute Genomics Platform"/>
            <consortium name="The Broad Institute Genome Sequencing Center for Infectious Disease"/>
            <person name="Wu L."/>
            <person name="Ma J."/>
        </authorList>
    </citation>
    <scope>NUCLEOTIDE SEQUENCE [LARGE SCALE GENOMIC DNA]</scope>
    <source>
        <strain evidence="3">TISTR 1858</strain>
    </source>
</reference>
<dbReference type="Proteomes" id="UP001597451">
    <property type="component" value="Unassembled WGS sequence"/>
</dbReference>
<gene>
    <name evidence="2" type="ORF">ACFSUN_11265</name>
</gene>
<feature type="chain" id="PRO_5046715856" evidence="1">
    <location>
        <begin position="22"/>
        <end position="235"/>
    </location>
</feature>
<keyword evidence="3" id="KW-1185">Reference proteome</keyword>
<name>A0ABW5Q222_9BACI</name>
<dbReference type="Pfam" id="PF08680">
    <property type="entry name" value="DUF1779"/>
    <property type="match status" value="1"/>
</dbReference>
<protein>
    <submittedName>
        <fullName evidence="2">YwmB family TATA-box binding protein</fullName>
    </submittedName>
</protein>
<dbReference type="SUPFAM" id="SSF143842">
    <property type="entry name" value="YwmB-like"/>
    <property type="match status" value="1"/>
</dbReference>
<dbReference type="EMBL" id="JBHUMX010000035">
    <property type="protein sequence ID" value="MFD2629357.1"/>
    <property type="molecule type" value="Genomic_DNA"/>
</dbReference>
<organism evidence="2 3">
    <name type="scientific">Oceanobacillus kapialis</name>
    <dbReference type="NCBI Taxonomy" id="481353"/>
    <lineage>
        <taxon>Bacteria</taxon>
        <taxon>Bacillati</taxon>
        <taxon>Bacillota</taxon>
        <taxon>Bacilli</taxon>
        <taxon>Bacillales</taxon>
        <taxon>Bacillaceae</taxon>
        <taxon>Oceanobacillus</taxon>
    </lineage>
</organism>
<evidence type="ECO:0000313" key="2">
    <source>
        <dbReference type="EMBL" id="MFD2629357.1"/>
    </source>
</evidence>
<dbReference type="InterPro" id="IPR014794">
    <property type="entry name" value="DUF1779"/>
</dbReference>
<keyword evidence="1" id="KW-0732">Signal</keyword>
<dbReference type="RefSeq" id="WP_379562141.1">
    <property type="nucleotide sequence ID" value="NZ_JBHUMX010000035.1"/>
</dbReference>
<dbReference type="InterPro" id="IPR036209">
    <property type="entry name" value="YwmB-like_sf"/>
</dbReference>
<evidence type="ECO:0000313" key="3">
    <source>
        <dbReference type="Proteomes" id="UP001597451"/>
    </source>
</evidence>
<accession>A0ABW5Q222</accession>
<sequence length="235" mass="27125">MKKTVLILLFLLLMVTKTATMANYQDELIDIAEFAATENLPVKDWSVTIREQIDVERAANIRTQLKKEGLKESKTDKKNSQNYLLRDRRNFKDLNVYYKVIVHSGKAELIAVLEGQTWTQDIKQSYVNKITTINDEFFTNKAQTFACLSVSDDAIIDSDYFFKDLTKTFNIQHENKQFDNTKNSAHKFIFYGYTPLWTQKINLGKSKLNIQVAVTENATGHLTYTIGTPILINEY</sequence>
<dbReference type="Gene3D" id="3.30.2030.10">
    <property type="entry name" value="YwmB-like"/>
    <property type="match status" value="1"/>
</dbReference>
<comment type="caution">
    <text evidence="2">The sequence shown here is derived from an EMBL/GenBank/DDBJ whole genome shotgun (WGS) entry which is preliminary data.</text>
</comment>
<evidence type="ECO:0000256" key="1">
    <source>
        <dbReference type="SAM" id="SignalP"/>
    </source>
</evidence>
<proteinExistence type="predicted"/>
<dbReference type="Gene3D" id="3.30.360.40">
    <property type="entry name" value="YwmB-like"/>
    <property type="match status" value="1"/>
</dbReference>
<feature type="signal peptide" evidence="1">
    <location>
        <begin position="1"/>
        <end position="21"/>
    </location>
</feature>